<evidence type="ECO:0000256" key="2">
    <source>
        <dbReference type="ARBA" id="ARBA00022801"/>
    </source>
</evidence>
<dbReference type="PANTHER" id="PTHR43540">
    <property type="entry name" value="PEROXYUREIDOACRYLATE/UREIDOACRYLATE AMIDOHYDROLASE-RELATED"/>
    <property type="match status" value="1"/>
</dbReference>
<evidence type="ECO:0000259" key="3">
    <source>
        <dbReference type="Pfam" id="PF00857"/>
    </source>
</evidence>
<sequence>MSALSDVLIVIDLQNGVCHNGATAIHNFENLVELVNRRITSYQEEKRPIIFIQHSDEDLMIDTYSWEIIPELIQSPDNYFLGKTHANSFYQTSLQELLTELKVNSIEFCGAQTQYCMDTTIKFAHGLGYQLSLMKSASSTYDDTLISAADMIRFYEKIWDKRFLSLLEEYM</sequence>
<dbReference type="RefSeq" id="WP_207702612.1">
    <property type="nucleotide sequence ID" value="NZ_JAFREL020000003.1"/>
</dbReference>
<comment type="caution">
    <text evidence="4">The sequence shown here is derived from an EMBL/GenBank/DDBJ whole genome shotgun (WGS) entry which is preliminary data.</text>
</comment>
<dbReference type="InterPro" id="IPR036380">
    <property type="entry name" value="Isochorismatase-like_sf"/>
</dbReference>
<name>A0ABV0ETB6_9ENTE</name>
<keyword evidence="2" id="KW-0378">Hydrolase</keyword>
<dbReference type="InterPro" id="IPR050272">
    <property type="entry name" value="Isochorismatase-like_hydrls"/>
</dbReference>
<dbReference type="SUPFAM" id="SSF52499">
    <property type="entry name" value="Isochorismatase-like hydrolases"/>
    <property type="match status" value="1"/>
</dbReference>
<feature type="domain" description="Isochorismatase-like" evidence="3">
    <location>
        <begin position="7"/>
        <end position="145"/>
    </location>
</feature>
<dbReference type="EMBL" id="JAFREL020000003">
    <property type="protein sequence ID" value="MEO1771884.1"/>
    <property type="molecule type" value="Genomic_DNA"/>
</dbReference>
<evidence type="ECO:0000256" key="1">
    <source>
        <dbReference type="ARBA" id="ARBA00006336"/>
    </source>
</evidence>
<organism evidence="4 5">
    <name type="scientific">Candidatus Enterococcus ferrettii</name>
    <dbReference type="NCBI Taxonomy" id="2815324"/>
    <lineage>
        <taxon>Bacteria</taxon>
        <taxon>Bacillati</taxon>
        <taxon>Bacillota</taxon>
        <taxon>Bacilli</taxon>
        <taxon>Lactobacillales</taxon>
        <taxon>Enterococcaceae</taxon>
        <taxon>Enterococcus</taxon>
    </lineage>
</organism>
<dbReference type="InterPro" id="IPR000868">
    <property type="entry name" value="Isochorismatase-like_dom"/>
</dbReference>
<dbReference type="Pfam" id="PF00857">
    <property type="entry name" value="Isochorismatase"/>
    <property type="match status" value="1"/>
</dbReference>
<evidence type="ECO:0000313" key="5">
    <source>
        <dbReference type="Proteomes" id="UP000664357"/>
    </source>
</evidence>
<reference evidence="4 5" key="1">
    <citation type="submission" date="2021-03" db="EMBL/GenBank/DDBJ databases">
        <authorList>
            <person name="Gilmore M.S."/>
            <person name="Schwartzman J."/>
            <person name="Van Tyne D."/>
            <person name="Martin M."/>
            <person name="Earl A.M."/>
            <person name="Manson A.L."/>
            <person name="Straub T."/>
            <person name="Salamzade R."/>
            <person name="Saavedra J."/>
            <person name="Lebreton F."/>
            <person name="Prichula J."/>
            <person name="Schaufler K."/>
            <person name="Gaca A."/>
            <person name="Sgardioli B."/>
            <person name="Wagenaar J."/>
            <person name="Strong T."/>
        </authorList>
    </citation>
    <scope>NUCLEOTIDE SEQUENCE [LARGE SCALE GENOMIC DNA]</scope>
    <source>
        <strain evidence="4 5">665A</strain>
    </source>
</reference>
<dbReference type="Gene3D" id="3.40.50.850">
    <property type="entry name" value="Isochorismatase-like"/>
    <property type="match status" value="1"/>
</dbReference>
<dbReference type="PANTHER" id="PTHR43540:SF14">
    <property type="entry name" value="ISOCHORISMATASE"/>
    <property type="match status" value="1"/>
</dbReference>
<proteinExistence type="inferred from homology"/>
<protein>
    <recommendedName>
        <fullName evidence="3">Isochorismatase-like domain-containing protein</fullName>
    </recommendedName>
</protein>
<dbReference type="Proteomes" id="UP000664357">
    <property type="component" value="Unassembled WGS sequence"/>
</dbReference>
<gene>
    <name evidence="4" type="ORF">JZO67_003866</name>
</gene>
<comment type="similarity">
    <text evidence="1">Belongs to the isochorismatase family.</text>
</comment>
<accession>A0ABV0ETB6</accession>
<dbReference type="CDD" id="cd01014">
    <property type="entry name" value="nicotinamidase_related"/>
    <property type="match status" value="1"/>
</dbReference>
<evidence type="ECO:0000313" key="4">
    <source>
        <dbReference type="EMBL" id="MEO1771884.1"/>
    </source>
</evidence>
<reference evidence="4 5" key="2">
    <citation type="submission" date="2024-02" db="EMBL/GenBank/DDBJ databases">
        <title>The Genome Sequence of Enterococcus sp. DIV0159.</title>
        <authorList>
            <person name="Earl A."/>
            <person name="Manson A."/>
            <person name="Gilmore M."/>
            <person name="Sanders J."/>
            <person name="Shea T."/>
            <person name="Howe W."/>
            <person name="Livny J."/>
            <person name="Cuomo C."/>
            <person name="Neafsey D."/>
            <person name="Birren B."/>
        </authorList>
    </citation>
    <scope>NUCLEOTIDE SEQUENCE [LARGE SCALE GENOMIC DNA]</scope>
    <source>
        <strain evidence="4 5">665A</strain>
    </source>
</reference>
<keyword evidence="5" id="KW-1185">Reference proteome</keyword>